<dbReference type="Gene3D" id="3.30.420.10">
    <property type="entry name" value="Ribonuclease H-like superfamily/Ribonuclease H"/>
    <property type="match status" value="1"/>
</dbReference>
<dbReference type="Ensembl" id="ENSGMOT00000024533.1">
    <property type="protein sequence ID" value="ENSGMOP00000051261.1"/>
    <property type="gene ID" value="ENSGMOG00000034658.1"/>
</dbReference>
<name>A0A8C5FP67_GADMO</name>
<proteinExistence type="inferred from homology"/>
<dbReference type="Pfam" id="PF00665">
    <property type="entry name" value="rve"/>
    <property type="match status" value="1"/>
</dbReference>
<dbReference type="InterPro" id="IPR012337">
    <property type="entry name" value="RNaseH-like_sf"/>
</dbReference>
<feature type="domain" description="Integrase catalytic" evidence="4">
    <location>
        <begin position="271"/>
        <end position="429"/>
    </location>
</feature>
<comment type="similarity">
    <text evidence="1">Belongs to the beta type-B retroviral polymerase family. HERV class-II K(HML-2) pol subfamily.</text>
</comment>
<evidence type="ECO:0000259" key="4">
    <source>
        <dbReference type="PROSITE" id="PS50994"/>
    </source>
</evidence>
<dbReference type="InterPro" id="IPR054465">
    <property type="entry name" value="Integrase_p58-like_C"/>
</dbReference>
<accession>A0A8C5FP67</accession>
<reference evidence="5" key="2">
    <citation type="submission" date="2025-09" db="UniProtKB">
        <authorList>
            <consortium name="Ensembl"/>
        </authorList>
    </citation>
    <scope>IDENTIFICATION</scope>
</reference>
<dbReference type="InterPro" id="IPR050951">
    <property type="entry name" value="Retrovirus_Pol_polyprotein"/>
</dbReference>
<dbReference type="FunFam" id="3.30.420.10:FF:000032">
    <property type="entry name" value="Retrovirus-related Pol polyprotein from transposon 297-like Protein"/>
    <property type="match status" value="1"/>
</dbReference>
<dbReference type="SUPFAM" id="SSF56672">
    <property type="entry name" value="DNA/RNA polymerases"/>
    <property type="match status" value="1"/>
</dbReference>
<dbReference type="Gene3D" id="3.10.10.10">
    <property type="entry name" value="HIV Type 1 Reverse Transcriptase, subunit A, domain 1"/>
    <property type="match status" value="1"/>
</dbReference>
<dbReference type="Gene3D" id="1.10.340.70">
    <property type="match status" value="1"/>
</dbReference>
<organism evidence="5 6">
    <name type="scientific">Gadus morhua</name>
    <name type="common">Atlantic cod</name>
    <dbReference type="NCBI Taxonomy" id="8049"/>
    <lineage>
        <taxon>Eukaryota</taxon>
        <taxon>Metazoa</taxon>
        <taxon>Chordata</taxon>
        <taxon>Craniata</taxon>
        <taxon>Vertebrata</taxon>
        <taxon>Euteleostomi</taxon>
        <taxon>Actinopterygii</taxon>
        <taxon>Neopterygii</taxon>
        <taxon>Teleostei</taxon>
        <taxon>Neoteleostei</taxon>
        <taxon>Acanthomorphata</taxon>
        <taxon>Zeiogadaria</taxon>
        <taxon>Gadariae</taxon>
        <taxon>Gadiformes</taxon>
        <taxon>Gadoidei</taxon>
        <taxon>Gadidae</taxon>
        <taxon>Gadus</taxon>
    </lineage>
</organism>
<dbReference type="Gene3D" id="3.30.70.270">
    <property type="match status" value="2"/>
</dbReference>
<dbReference type="GO" id="GO:0003676">
    <property type="term" value="F:nucleic acid binding"/>
    <property type="evidence" value="ECO:0007669"/>
    <property type="project" value="InterPro"/>
</dbReference>
<dbReference type="OMA" id="RAYCMEL"/>
<keyword evidence="6" id="KW-1185">Reference proteome</keyword>
<dbReference type="InterPro" id="IPR000477">
    <property type="entry name" value="RT_dom"/>
</dbReference>
<evidence type="ECO:0000256" key="3">
    <source>
        <dbReference type="ARBA" id="ARBA00039658"/>
    </source>
</evidence>
<dbReference type="CDD" id="cd01647">
    <property type="entry name" value="RT_LTR"/>
    <property type="match status" value="1"/>
</dbReference>
<dbReference type="EC" id="3.1.26.4" evidence="2"/>
<protein>
    <recommendedName>
        <fullName evidence="3">Gypsy retrotransposon integrase-like protein 1</fullName>
        <ecNumber evidence="2">3.1.26.4</ecNumber>
    </recommendedName>
</protein>
<dbReference type="InterPro" id="IPR001584">
    <property type="entry name" value="Integrase_cat-core"/>
</dbReference>
<dbReference type="InterPro" id="IPR043128">
    <property type="entry name" value="Rev_trsase/Diguanyl_cyclase"/>
</dbReference>
<dbReference type="InterPro" id="IPR036397">
    <property type="entry name" value="RNaseH_sf"/>
</dbReference>
<dbReference type="GeneTree" id="ENSGT01050000244855"/>
<dbReference type="InterPro" id="IPR041588">
    <property type="entry name" value="Integrase_H2C2"/>
</dbReference>
<dbReference type="PANTHER" id="PTHR37984:SF15">
    <property type="entry name" value="INTEGRASE CATALYTIC DOMAIN-CONTAINING PROTEIN"/>
    <property type="match status" value="1"/>
</dbReference>
<dbReference type="Pfam" id="PF00078">
    <property type="entry name" value="RVT_1"/>
    <property type="match status" value="1"/>
</dbReference>
<dbReference type="AlphaFoldDB" id="A0A8C5FP67"/>
<dbReference type="InterPro" id="IPR043502">
    <property type="entry name" value="DNA/RNA_pol_sf"/>
</dbReference>
<reference evidence="5" key="1">
    <citation type="submission" date="2025-08" db="UniProtKB">
        <authorList>
            <consortium name="Ensembl"/>
        </authorList>
    </citation>
    <scope>IDENTIFICATION</scope>
</reference>
<dbReference type="Pfam" id="PF22938">
    <property type="entry name" value="Integrase_p58_C"/>
    <property type="match status" value="1"/>
</dbReference>
<dbReference type="PANTHER" id="PTHR37984">
    <property type="entry name" value="PROTEIN CBG26694"/>
    <property type="match status" value="1"/>
</dbReference>
<sequence>MESVLPFSPTSSSGRSLLVWGIDLTTFEVPLHRVMLFSELVEGELELGIRPALPVDDVHVILGNNYAGGAVWRSNPVSVVSSSPQLRAETADSKQFPDVFAACAVTRSATRAAADAVQLKVPPEKTRFALPDFPLNLSYGDLVKEQLADQSLCSLFERAVPADTFESLAHGCCVKNGLLVRKWTPSTDTSMGEPWLQVVVPETARRAVMKTAHDMLGHSGVKKTYDRIMRHFFWPKLKKDVAAYIKTCHICQMTGKPNQVVQPAPLQPIPVEAAPFEYLQLDCVGPLPSSKTGCKYLLTIMCQATRYPAAYPLHAITTRSIVKALSQFFSIFGIPKVVQTDQGSNFMSRVFSQVMRQLFIKHHTSSAYHPQSQGALERFHQTLKSLLRAYCMELGRGWEEGLPWLLLASREVVQESAGFSPNELVFGHSVRGPLAVLKDGAGLQEPPLALSDYANGFKRRLYEAVRRARENLTATQAKMKQRYDQKAKRRVFEVGDKVLAILPVLSSPFQAKFAGPYTVTKKVSDLNYLLATPDRRKSSQLCHANLLKPYHERPNVPAGGAVSAVALSEGVLAPTSLVNPSVEPQEQEEIRAPDDDVLRARLDNSETLKQLPHMLQHLSGDKRAELIRLIQEFPMLFSDTPTQTHLVEHDIDVGDSLPIRQRFYRVSPQKKKHIDKEVAYLLENGLAGPSSSAWASPCLLVGKPDGTFRFCTDYRKLNAVTKPDSFPLPRIEDCVDQVGAARFVSKFDLLKGYWQVPLTDRAKEVSSFITSEGLFSYNVMSFGLRNAPATFQRLMNTVVAGLDGCAVYLAKCEFARATVTYLGKVVGQGQVRPVRAKTLAIDRYPSPTSKKDLMRFLGMVGFYRGFCPSFSSVVAPLTDLLRSS</sequence>
<dbReference type="SUPFAM" id="SSF53098">
    <property type="entry name" value="Ribonuclease H-like"/>
    <property type="match status" value="1"/>
</dbReference>
<dbReference type="GO" id="GO:0015074">
    <property type="term" value="P:DNA integration"/>
    <property type="evidence" value="ECO:0007669"/>
    <property type="project" value="InterPro"/>
</dbReference>
<dbReference type="Proteomes" id="UP000694546">
    <property type="component" value="Unassembled WGS sequence"/>
</dbReference>
<dbReference type="GO" id="GO:0004523">
    <property type="term" value="F:RNA-DNA hybrid ribonuclease activity"/>
    <property type="evidence" value="ECO:0007669"/>
    <property type="project" value="UniProtKB-EC"/>
</dbReference>
<dbReference type="FunFam" id="1.10.340.70:FF:000001">
    <property type="entry name" value="Retrovirus-related Pol polyprotein from transposon gypsy-like Protein"/>
    <property type="match status" value="1"/>
</dbReference>
<evidence type="ECO:0000256" key="2">
    <source>
        <dbReference type="ARBA" id="ARBA00012180"/>
    </source>
</evidence>
<evidence type="ECO:0000313" key="5">
    <source>
        <dbReference type="Ensembl" id="ENSGMOP00000051261.1"/>
    </source>
</evidence>
<dbReference type="Pfam" id="PF17921">
    <property type="entry name" value="Integrase_H2C2"/>
    <property type="match status" value="1"/>
</dbReference>
<evidence type="ECO:0000313" key="6">
    <source>
        <dbReference type="Proteomes" id="UP000694546"/>
    </source>
</evidence>
<dbReference type="PROSITE" id="PS50994">
    <property type="entry name" value="INTEGRASE"/>
    <property type="match status" value="1"/>
</dbReference>
<evidence type="ECO:0000256" key="1">
    <source>
        <dbReference type="ARBA" id="ARBA00010879"/>
    </source>
</evidence>